<feature type="domain" description="Neurotransmitter-gated ion-channel transmembrane" evidence="14">
    <location>
        <begin position="271"/>
        <end position="462"/>
    </location>
</feature>
<feature type="transmembrane region" description="Helical" evidence="11">
    <location>
        <begin position="328"/>
        <end position="349"/>
    </location>
</feature>
<evidence type="ECO:0000256" key="2">
    <source>
        <dbReference type="ARBA" id="ARBA00004236"/>
    </source>
</evidence>
<feature type="transmembrane region" description="Helical" evidence="11">
    <location>
        <begin position="262"/>
        <end position="284"/>
    </location>
</feature>
<keyword evidence="7 11" id="KW-1133">Transmembrane helix</keyword>
<dbReference type="GO" id="GO:0005886">
    <property type="term" value="C:plasma membrane"/>
    <property type="evidence" value="ECO:0007669"/>
    <property type="project" value="UniProtKB-SubCell"/>
</dbReference>
<evidence type="ECO:0000256" key="7">
    <source>
        <dbReference type="ARBA" id="ARBA00022989"/>
    </source>
</evidence>
<dbReference type="PANTHER" id="PTHR18945">
    <property type="entry name" value="NEUROTRANSMITTER GATED ION CHANNEL"/>
    <property type="match status" value="1"/>
</dbReference>
<dbReference type="Pfam" id="PF02931">
    <property type="entry name" value="Neur_chan_LBD"/>
    <property type="match status" value="1"/>
</dbReference>
<feature type="compositionally biased region" description="Low complexity" evidence="12">
    <location>
        <begin position="409"/>
        <end position="426"/>
    </location>
</feature>
<dbReference type="InterPro" id="IPR006202">
    <property type="entry name" value="Neur_chan_lig-bd"/>
</dbReference>
<keyword evidence="6" id="KW-0732">Signal</keyword>
<proteinExistence type="inferred from homology"/>
<dbReference type="PRINTS" id="PR00253">
    <property type="entry name" value="GABAARECEPTR"/>
</dbReference>
<evidence type="ECO:0000256" key="6">
    <source>
        <dbReference type="ARBA" id="ARBA00022729"/>
    </source>
</evidence>
<keyword evidence="3 11" id="KW-0813">Transport</keyword>
<comment type="subcellular location">
    <subcellularLocation>
        <location evidence="2">Cell membrane</location>
    </subcellularLocation>
    <subcellularLocation>
        <location evidence="1">Membrane</location>
        <topology evidence="1">Multi-pass membrane protein</topology>
    </subcellularLocation>
</comment>
<comment type="caution">
    <text evidence="15">The sequence shown here is derived from an EMBL/GenBank/DDBJ whole genome shotgun (WGS) entry which is preliminary data.</text>
</comment>
<feature type="region of interest" description="Disordered" evidence="12">
    <location>
        <begin position="615"/>
        <end position="679"/>
    </location>
</feature>
<evidence type="ECO:0000256" key="11">
    <source>
        <dbReference type="RuleBase" id="RU000687"/>
    </source>
</evidence>
<accession>A0ABD2HMV0</accession>
<dbReference type="InterPro" id="IPR006201">
    <property type="entry name" value="Neur_channel"/>
</dbReference>
<dbReference type="InterPro" id="IPR006028">
    <property type="entry name" value="GABAA/Glycine_rcpt"/>
</dbReference>
<evidence type="ECO:0000259" key="13">
    <source>
        <dbReference type="Pfam" id="PF02931"/>
    </source>
</evidence>
<feature type="region of interest" description="Disordered" evidence="12">
    <location>
        <begin position="387"/>
        <end position="435"/>
    </location>
</feature>
<keyword evidence="5 11" id="KW-0812">Transmembrane</keyword>
<dbReference type="CDD" id="cd19049">
    <property type="entry name" value="LGIC_TM_anion"/>
    <property type="match status" value="1"/>
</dbReference>
<dbReference type="InterPro" id="IPR036719">
    <property type="entry name" value="Neuro-gated_channel_TM_sf"/>
</dbReference>
<dbReference type="InterPro" id="IPR018000">
    <property type="entry name" value="Neurotransmitter_ion_chnl_CS"/>
</dbReference>
<evidence type="ECO:0000313" key="15">
    <source>
        <dbReference type="EMBL" id="KAL3067864.1"/>
    </source>
</evidence>
<sequence length="755" mass="84640">MLYLNADPAVKVPPSLCFAIFFLQTLIALQQQIVSNAASTSIEDATKRDEYPLEQMQRNAKRPPMNGTGGPSRVLIGIYIESMGNFQAADMSFDVDLYLYSHWRDPSLKHNNDDYVLMTDPKVRERIWLPDLYFANARTSKFHDVTIPNFSLFIDRDGNIAYSTRVTLNVACNLELANYPMDSQTCGIRMVSYAYVASQVNVSWFKIGATRYNPEIGLPEFKIVQLTPESCDGSYMYAIMSGTFKYDKFSCLEAVIHLNRQIGYHVVQSFIPTGLIVMISWVSFWIDRRAVPARVTLSFTTLLSLSTLGNGLRFNLPQVAYAKAIDFWFGSCMFFVFLSLVEFAAVNSYMREAEKYERLASYSAKKEMTNEEGNPWVYSDDDDFSSASRSPVLPFPSSHQKNSKKKSANNKSPKLNANNKNDYNNNNKKDEQENETKAIGAKLHNWTSNAIAIPSLFGRCADGVAAGDTKRSTTTHNQQQQNGTMRMIRHPTILAERILTVEHFEQLAEKRMSNSSQGKQSLTRGEQQHQHHPQHNHQLKQQQYASPVAAFEADLRSIDADENDSLLLMLSASSPAVPQRKRVISPLAKGGVTSALPPPPPPAPAFHCPPVPTMNQNGEGSPGGRNRAAGTPTPTMSRKRAAAVTPVPTIQPWPPSPMAQDANHKTPPAAPRRKEQQSDVAIKEAAVPGPDHLLMATTNHFLREGFRYSRKGLFIDKWSRLLFPLAFALWNTYYWTYYLWYIQRHHQGSASGGGG</sequence>
<dbReference type="EMBL" id="JBICCN010000458">
    <property type="protein sequence ID" value="KAL3067864.1"/>
    <property type="molecule type" value="Genomic_DNA"/>
</dbReference>
<feature type="domain" description="Neurotransmitter-gated ion-channel ligand-binding" evidence="13">
    <location>
        <begin position="60"/>
        <end position="260"/>
    </location>
</feature>
<evidence type="ECO:0000256" key="12">
    <source>
        <dbReference type="SAM" id="MobiDB-lite"/>
    </source>
</evidence>
<feature type="region of interest" description="Disordered" evidence="12">
    <location>
        <begin position="509"/>
        <end position="544"/>
    </location>
</feature>
<comment type="similarity">
    <text evidence="11">Belongs to the ligand-gated ion channel (TC 1.A.9) family.</text>
</comment>
<evidence type="ECO:0000313" key="16">
    <source>
        <dbReference type="Proteomes" id="UP001620645"/>
    </source>
</evidence>
<protein>
    <submittedName>
        <fullName evidence="15">Uncharacterized protein</fullName>
    </submittedName>
</protein>
<feature type="region of interest" description="Disordered" evidence="12">
    <location>
        <begin position="45"/>
        <end position="68"/>
    </location>
</feature>
<dbReference type="GO" id="GO:0005230">
    <property type="term" value="F:extracellular ligand-gated monoatomic ion channel activity"/>
    <property type="evidence" value="ECO:0007669"/>
    <property type="project" value="UniProtKB-ARBA"/>
</dbReference>
<dbReference type="AlphaFoldDB" id="A0ABD2HMV0"/>
<evidence type="ECO:0000256" key="3">
    <source>
        <dbReference type="ARBA" id="ARBA00022448"/>
    </source>
</evidence>
<dbReference type="PRINTS" id="PR00252">
    <property type="entry name" value="NRIONCHANNEL"/>
</dbReference>
<dbReference type="InterPro" id="IPR036734">
    <property type="entry name" value="Neur_chan_lig-bd_sf"/>
</dbReference>
<keyword evidence="8 11" id="KW-0406">Ion transport</keyword>
<evidence type="ECO:0000256" key="8">
    <source>
        <dbReference type="ARBA" id="ARBA00023065"/>
    </source>
</evidence>
<evidence type="ECO:0000256" key="5">
    <source>
        <dbReference type="ARBA" id="ARBA00022692"/>
    </source>
</evidence>
<gene>
    <name evidence="15" type="ORF">niasHS_016830</name>
</gene>
<dbReference type="CDD" id="cd18987">
    <property type="entry name" value="LGIC_ECD_anion"/>
    <property type="match status" value="1"/>
</dbReference>
<keyword evidence="9 11" id="KW-0472">Membrane</keyword>
<name>A0ABD2HMV0_HETSC</name>
<dbReference type="InterPro" id="IPR006029">
    <property type="entry name" value="Neurotrans-gated_channel_TM"/>
</dbReference>
<reference evidence="15 16" key="1">
    <citation type="submission" date="2024-10" db="EMBL/GenBank/DDBJ databases">
        <authorList>
            <person name="Kim D."/>
        </authorList>
    </citation>
    <scope>NUCLEOTIDE SEQUENCE [LARGE SCALE GENOMIC DNA]</scope>
    <source>
        <strain evidence="15">Taebaek</strain>
    </source>
</reference>
<dbReference type="PROSITE" id="PS00236">
    <property type="entry name" value="NEUROTR_ION_CHANNEL"/>
    <property type="match status" value="1"/>
</dbReference>
<evidence type="ECO:0000256" key="9">
    <source>
        <dbReference type="ARBA" id="ARBA00023136"/>
    </source>
</evidence>
<evidence type="ECO:0000256" key="10">
    <source>
        <dbReference type="ARBA" id="ARBA00023303"/>
    </source>
</evidence>
<keyword evidence="16" id="KW-1185">Reference proteome</keyword>
<organism evidence="15 16">
    <name type="scientific">Heterodera schachtii</name>
    <name type="common">Sugarbeet cyst nematode worm</name>
    <name type="synonym">Tylenchus schachtii</name>
    <dbReference type="NCBI Taxonomy" id="97005"/>
    <lineage>
        <taxon>Eukaryota</taxon>
        <taxon>Metazoa</taxon>
        <taxon>Ecdysozoa</taxon>
        <taxon>Nematoda</taxon>
        <taxon>Chromadorea</taxon>
        <taxon>Rhabditida</taxon>
        <taxon>Tylenchina</taxon>
        <taxon>Tylenchomorpha</taxon>
        <taxon>Tylenchoidea</taxon>
        <taxon>Heteroderidae</taxon>
        <taxon>Heteroderinae</taxon>
        <taxon>Heterodera</taxon>
    </lineage>
</organism>
<feature type="transmembrane region" description="Helical" evidence="11">
    <location>
        <begin position="721"/>
        <end position="741"/>
    </location>
</feature>
<evidence type="ECO:0000256" key="1">
    <source>
        <dbReference type="ARBA" id="ARBA00004141"/>
    </source>
</evidence>
<keyword evidence="10 11" id="KW-0407">Ion channel</keyword>
<dbReference type="Proteomes" id="UP001620645">
    <property type="component" value="Unassembled WGS sequence"/>
</dbReference>
<dbReference type="Gene3D" id="1.20.58.390">
    <property type="entry name" value="Neurotransmitter-gated ion-channel transmembrane domain"/>
    <property type="match status" value="1"/>
</dbReference>
<feature type="transmembrane region" description="Helical" evidence="11">
    <location>
        <begin position="291"/>
        <end position="308"/>
    </location>
</feature>
<dbReference type="Gene3D" id="2.70.170.10">
    <property type="entry name" value="Neurotransmitter-gated ion-channel ligand-binding domain"/>
    <property type="match status" value="1"/>
</dbReference>
<keyword evidence="4" id="KW-1003">Cell membrane</keyword>
<evidence type="ECO:0000259" key="14">
    <source>
        <dbReference type="Pfam" id="PF02932"/>
    </source>
</evidence>
<dbReference type="Pfam" id="PF02932">
    <property type="entry name" value="Neur_chan_memb"/>
    <property type="match status" value="1"/>
</dbReference>
<dbReference type="InterPro" id="IPR038050">
    <property type="entry name" value="Neuro_actylchol_rec"/>
</dbReference>
<evidence type="ECO:0000256" key="4">
    <source>
        <dbReference type="ARBA" id="ARBA00022475"/>
    </source>
</evidence>
<dbReference type="SUPFAM" id="SSF63712">
    <property type="entry name" value="Nicotinic receptor ligand binding domain-like"/>
    <property type="match status" value="1"/>
</dbReference>
<feature type="compositionally biased region" description="Polar residues" evidence="12">
    <location>
        <begin position="513"/>
        <end position="525"/>
    </location>
</feature>
<dbReference type="SUPFAM" id="SSF90112">
    <property type="entry name" value="Neurotransmitter-gated ion-channel transmembrane pore"/>
    <property type="match status" value="1"/>
</dbReference>